<evidence type="ECO:0000256" key="6">
    <source>
        <dbReference type="RuleBase" id="RU361145"/>
    </source>
</evidence>
<dbReference type="PANTHER" id="PTHR11431:SF75">
    <property type="entry name" value="FERRITIN"/>
    <property type="match status" value="1"/>
</dbReference>
<dbReference type="PROSITE" id="PS50905">
    <property type="entry name" value="FERRITIN_LIKE"/>
    <property type="match status" value="1"/>
</dbReference>
<dbReference type="Gene3D" id="1.20.1260.10">
    <property type="match status" value="1"/>
</dbReference>
<reference evidence="8" key="4">
    <citation type="submission" date="2025-08" db="UniProtKB">
        <authorList>
            <consortium name="Ensembl"/>
        </authorList>
    </citation>
    <scope>IDENTIFICATION</scope>
</reference>
<keyword evidence="2 6" id="KW-0409">Iron storage</keyword>
<comment type="similarity">
    <text evidence="1 6">Belongs to the ferritin family.</text>
</comment>
<dbReference type="PANTHER" id="PTHR11431">
    <property type="entry name" value="FERRITIN"/>
    <property type="match status" value="1"/>
</dbReference>
<feature type="binding site" evidence="5">
    <location>
        <position position="56"/>
    </location>
    <ligand>
        <name>Fe cation</name>
        <dbReference type="ChEBI" id="CHEBI:24875"/>
        <label>1</label>
    </ligand>
</feature>
<feature type="binding site" evidence="5">
    <location>
        <position position="131"/>
    </location>
    <ligand>
        <name>Fe cation</name>
        <dbReference type="ChEBI" id="CHEBI:24875"/>
        <label>1</label>
    </ligand>
</feature>
<dbReference type="InterPro" id="IPR012347">
    <property type="entry name" value="Ferritin-like"/>
</dbReference>
<feature type="binding site" evidence="5">
    <location>
        <position position="53"/>
    </location>
    <ligand>
        <name>Fe cation</name>
        <dbReference type="ChEBI" id="CHEBI:24875"/>
        <label>1</label>
    </ligand>
</feature>
<dbReference type="STRING" id="7868.ENSCMIP00000000054"/>
<evidence type="ECO:0000256" key="5">
    <source>
        <dbReference type="PIRSR" id="PIRSR601519-1"/>
    </source>
</evidence>
<keyword evidence="9" id="KW-1185">Reference proteome</keyword>
<keyword evidence="3 5" id="KW-0479">Metal-binding</keyword>
<dbReference type="CDD" id="cd01056">
    <property type="entry name" value="Euk_Ferritin"/>
    <property type="match status" value="1"/>
</dbReference>
<dbReference type="GO" id="GO:0008198">
    <property type="term" value="F:ferrous iron binding"/>
    <property type="evidence" value="ECO:0007669"/>
    <property type="project" value="TreeGrafter"/>
</dbReference>
<dbReference type="GeneTree" id="ENSGT00950000182841"/>
<dbReference type="OMA" id="HAEIMME"/>
<dbReference type="GO" id="GO:0006879">
    <property type="term" value="P:intracellular iron ion homeostasis"/>
    <property type="evidence" value="ECO:0007669"/>
    <property type="project" value="UniProtKB-KW"/>
</dbReference>
<protein>
    <recommendedName>
        <fullName evidence="6">Ferritin</fullName>
    </recommendedName>
</protein>
<dbReference type="FunFam" id="1.20.1260.10:FF:000016">
    <property type="entry name" value="Ferritin heavy chain"/>
    <property type="match status" value="1"/>
</dbReference>
<dbReference type="Pfam" id="PF00210">
    <property type="entry name" value="Ferritin"/>
    <property type="match status" value="1"/>
</dbReference>
<dbReference type="SUPFAM" id="SSF47240">
    <property type="entry name" value="Ferritin-like"/>
    <property type="match status" value="1"/>
</dbReference>
<dbReference type="InterPro" id="IPR001519">
    <property type="entry name" value="Ferritin"/>
</dbReference>
<dbReference type="GO" id="GO:0005737">
    <property type="term" value="C:cytoplasm"/>
    <property type="evidence" value="ECO:0007669"/>
    <property type="project" value="TreeGrafter"/>
</dbReference>
<accession>A0A4W3GPJ9</accession>
<dbReference type="InParanoid" id="A0A4W3GPJ9"/>
<evidence type="ECO:0000256" key="1">
    <source>
        <dbReference type="ARBA" id="ARBA00007513"/>
    </source>
</evidence>
<evidence type="ECO:0000256" key="2">
    <source>
        <dbReference type="ARBA" id="ARBA00022434"/>
    </source>
</evidence>
<comment type="function">
    <text evidence="6">Stores iron in a soluble, non-toxic, readily available form. Important for iron homeostasis. Iron is taken up in the ferrous form and deposited as ferric hydroxides after oxidation.</text>
</comment>
<reference evidence="8" key="5">
    <citation type="submission" date="2025-09" db="UniProtKB">
        <authorList>
            <consortium name="Ensembl"/>
        </authorList>
    </citation>
    <scope>IDENTIFICATION</scope>
</reference>
<evidence type="ECO:0000256" key="4">
    <source>
        <dbReference type="ARBA" id="ARBA00023004"/>
    </source>
</evidence>
<dbReference type="GO" id="GO:0006826">
    <property type="term" value="P:iron ion transport"/>
    <property type="evidence" value="ECO:0007669"/>
    <property type="project" value="InterPro"/>
</dbReference>
<dbReference type="AlphaFoldDB" id="A0A4W3GPJ9"/>
<dbReference type="Proteomes" id="UP000314986">
    <property type="component" value="Unassembled WGS sequence"/>
</dbReference>
<dbReference type="InterPro" id="IPR009078">
    <property type="entry name" value="Ferritin-like_SF"/>
</dbReference>
<reference evidence="9" key="3">
    <citation type="journal article" date="2014" name="Nature">
        <title>Elephant shark genome provides unique insights into gnathostome evolution.</title>
        <authorList>
            <consortium name="International Elephant Shark Genome Sequencing Consortium"/>
            <person name="Venkatesh B."/>
            <person name="Lee A.P."/>
            <person name="Ravi V."/>
            <person name="Maurya A.K."/>
            <person name="Lian M.M."/>
            <person name="Swann J.B."/>
            <person name="Ohta Y."/>
            <person name="Flajnik M.F."/>
            <person name="Sutoh Y."/>
            <person name="Kasahara M."/>
            <person name="Hoon S."/>
            <person name="Gangu V."/>
            <person name="Roy S.W."/>
            <person name="Irimia M."/>
            <person name="Korzh V."/>
            <person name="Kondrychyn I."/>
            <person name="Lim Z.W."/>
            <person name="Tay B.H."/>
            <person name="Tohari S."/>
            <person name="Kong K.W."/>
            <person name="Ho S."/>
            <person name="Lorente-Galdos B."/>
            <person name="Quilez J."/>
            <person name="Marques-Bonet T."/>
            <person name="Raney B.J."/>
            <person name="Ingham P.W."/>
            <person name="Tay A."/>
            <person name="Hillier L.W."/>
            <person name="Minx P."/>
            <person name="Boehm T."/>
            <person name="Wilson R.K."/>
            <person name="Brenner S."/>
            <person name="Warren W.C."/>
        </authorList>
    </citation>
    <scope>NUCLEOTIDE SEQUENCE [LARGE SCALE GENOMIC DNA]</scope>
</reference>
<reference evidence="9" key="1">
    <citation type="journal article" date="2006" name="Science">
        <title>Ancient noncoding elements conserved in the human genome.</title>
        <authorList>
            <person name="Venkatesh B."/>
            <person name="Kirkness E.F."/>
            <person name="Loh Y.H."/>
            <person name="Halpern A.L."/>
            <person name="Lee A.P."/>
            <person name="Johnson J."/>
            <person name="Dandona N."/>
            <person name="Viswanathan L.D."/>
            <person name="Tay A."/>
            <person name="Venter J.C."/>
            <person name="Strausberg R.L."/>
            <person name="Brenner S."/>
        </authorList>
    </citation>
    <scope>NUCLEOTIDE SEQUENCE [LARGE SCALE GENOMIC DNA]</scope>
</reference>
<feature type="binding site" evidence="5">
    <location>
        <position position="97"/>
    </location>
    <ligand>
        <name>Fe cation</name>
        <dbReference type="ChEBI" id="CHEBI:24875"/>
        <label>1</label>
    </ligand>
</feature>
<name>A0A4W3GPJ9_CALMI</name>
<evidence type="ECO:0000259" key="7">
    <source>
        <dbReference type="PROSITE" id="PS50905"/>
    </source>
</evidence>
<feature type="domain" description="Ferritin-like diiron" evidence="7">
    <location>
        <begin position="3"/>
        <end position="149"/>
    </location>
</feature>
<evidence type="ECO:0000313" key="8">
    <source>
        <dbReference type="Ensembl" id="ENSCMIP00000000054.1"/>
    </source>
</evidence>
<reference evidence="9" key="2">
    <citation type="journal article" date="2007" name="PLoS Biol.">
        <title>Survey sequencing and comparative analysis of the elephant shark (Callorhinchus milii) genome.</title>
        <authorList>
            <person name="Venkatesh B."/>
            <person name="Kirkness E.F."/>
            <person name="Loh Y.H."/>
            <person name="Halpern A.L."/>
            <person name="Lee A.P."/>
            <person name="Johnson J."/>
            <person name="Dandona N."/>
            <person name="Viswanathan L.D."/>
            <person name="Tay A."/>
            <person name="Venter J.C."/>
            <person name="Strausberg R.L."/>
            <person name="Brenner S."/>
        </authorList>
    </citation>
    <scope>NUCLEOTIDE SEQUENCE [LARGE SCALE GENOMIC DNA]</scope>
</reference>
<dbReference type="InterPro" id="IPR009040">
    <property type="entry name" value="Ferritin-like_diiron"/>
</dbReference>
<proteinExistence type="inferred from homology"/>
<evidence type="ECO:0000256" key="3">
    <source>
        <dbReference type="ARBA" id="ARBA00022723"/>
    </source>
</evidence>
<dbReference type="GO" id="GO:0004322">
    <property type="term" value="F:ferroxidase activity"/>
    <property type="evidence" value="ECO:0007669"/>
    <property type="project" value="UniProtKB-ARBA"/>
</dbReference>
<dbReference type="InterPro" id="IPR008331">
    <property type="entry name" value="Ferritin_DPS_dom"/>
</dbReference>
<sequence>GVRRSQRSLQRFGIDEAHFPTAAFLSFQSYYFDRDDVALKNFSTYYKKQADEEHEHAERLVNYLNRRGGRLVLKDIKKPGDEWGNGLNSMEKALQLEKDVNKSLLQLHKLASEQNDPSLCGFLESYYLEEQIEAIKKFGNHITNLMRLGASDSGLGEYLFDKHTLGQEEK</sequence>
<evidence type="ECO:0000313" key="9">
    <source>
        <dbReference type="Proteomes" id="UP000314986"/>
    </source>
</evidence>
<keyword evidence="4 5" id="KW-0408">Iron</keyword>
<dbReference type="Ensembl" id="ENSCMIT00000000078.1">
    <property type="protein sequence ID" value="ENSCMIP00000000054.1"/>
    <property type="gene ID" value="ENSCMIG00000000063.1"/>
</dbReference>
<organism evidence="8 9">
    <name type="scientific">Callorhinchus milii</name>
    <name type="common">Ghost shark</name>
    <dbReference type="NCBI Taxonomy" id="7868"/>
    <lineage>
        <taxon>Eukaryota</taxon>
        <taxon>Metazoa</taxon>
        <taxon>Chordata</taxon>
        <taxon>Craniata</taxon>
        <taxon>Vertebrata</taxon>
        <taxon>Chondrichthyes</taxon>
        <taxon>Holocephali</taxon>
        <taxon>Chimaeriformes</taxon>
        <taxon>Callorhinchidae</taxon>
        <taxon>Callorhinchus</taxon>
    </lineage>
</organism>
<dbReference type="GO" id="GO:0008199">
    <property type="term" value="F:ferric iron binding"/>
    <property type="evidence" value="ECO:0007669"/>
    <property type="project" value="InterPro"/>
</dbReference>